<dbReference type="PANTHER" id="PTHR43752">
    <property type="entry name" value="BNR/ASP-BOX REPEAT FAMILY PROTEIN"/>
    <property type="match status" value="1"/>
</dbReference>
<dbReference type="PANTHER" id="PTHR43752:SF2">
    <property type="entry name" value="BNR_ASP-BOX REPEAT FAMILY PROTEIN"/>
    <property type="match status" value="1"/>
</dbReference>
<sequence>MEHCWRHGRRRTADQHLVTCISLDDQGLQWALPQKLNAVGDGKYPLWGPTFLVDTQRGVLWLFYSQNTGPCRGGPLDFMPGGDIKGIRYSLHSHEWGQPQLILSQSADDGIPKVTANKAIELSTGEFVMPFWRENALVGDSKACKQLKGKPSAGVLVSEDRGATWKPFGSLTTKGSWLIENALVELPDGRLMMVFRTRIQRVYVSYSSDKGRSWGAAQPLANFPNPNSKTDLVRLQPNGELVLVYNDHLNPNKDPKLSRQGCTKCRTNLRVAISYDNGATWRALADLEDEVKPSLRIHYPTLQQYGECARAS</sequence>
<dbReference type="CDD" id="cd15482">
    <property type="entry name" value="Sialidase_non-viral"/>
    <property type="match status" value="1"/>
</dbReference>
<organism evidence="2">
    <name type="scientific">Tetraselmis chuii</name>
    <dbReference type="NCBI Taxonomy" id="63592"/>
    <lineage>
        <taxon>Eukaryota</taxon>
        <taxon>Viridiplantae</taxon>
        <taxon>Chlorophyta</taxon>
        <taxon>core chlorophytes</taxon>
        <taxon>Chlorodendrophyceae</taxon>
        <taxon>Chlorodendrales</taxon>
        <taxon>Chlorodendraceae</taxon>
        <taxon>Tetraselmis</taxon>
    </lineage>
</organism>
<proteinExistence type="predicted"/>
<dbReference type="AlphaFoldDB" id="A0A7S1WYF0"/>
<dbReference type="Pfam" id="PF13088">
    <property type="entry name" value="BNR_2"/>
    <property type="match status" value="1"/>
</dbReference>
<feature type="domain" description="Sialidase" evidence="1">
    <location>
        <begin position="14"/>
        <end position="306"/>
    </location>
</feature>
<dbReference type="InterPro" id="IPR011040">
    <property type="entry name" value="Sialidase"/>
</dbReference>
<dbReference type="EMBL" id="HBGG01003421">
    <property type="protein sequence ID" value="CAD9199417.1"/>
    <property type="molecule type" value="Transcribed_RNA"/>
</dbReference>
<gene>
    <name evidence="2" type="ORF">TCHU04912_LOCUS1650</name>
</gene>
<name>A0A7S1WYF0_9CHLO</name>
<reference evidence="2" key="1">
    <citation type="submission" date="2021-01" db="EMBL/GenBank/DDBJ databases">
        <authorList>
            <person name="Corre E."/>
            <person name="Pelletier E."/>
            <person name="Niang G."/>
            <person name="Scheremetjew M."/>
            <person name="Finn R."/>
            <person name="Kale V."/>
            <person name="Holt S."/>
            <person name="Cochrane G."/>
            <person name="Meng A."/>
            <person name="Brown T."/>
            <person name="Cohen L."/>
        </authorList>
    </citation>
    <scope>NUCLEOTIDE SEQUENCE</scope>
    <source>
        <strain evidence="2">PLY429</strain>
    </source>
</reference>
<dbReference type="Gene3D" id="2.120.10.10">
    <property type="match status" value="1"/>
</dbReference>
<evidence type="ECO:0000259" key="1">
    <source>
        <dbReference type="Pfam" id="PF13088"/>
    </source>
</evidence>
<evidence type="ECO:0000313" key="2">
    <source>
        <dbReference type="EMBL" id="CAD9199417.1"/>
    </source>
</evidence>
<protein>
    <recommendedName>
        <fullName evidence="1">Sialidase domain-containing protein</fullName>
    </recommendedName>
</protein>
<dbReference type="InterPro" id="IPR036278">
    <property type="entry name" value="Sialidase_sf"/>
</dbReference>
<accession>A0A7S1WYF0</accession>
<dbReference type="SUPFAM" id="SSF50939">
    <property type="entry name" value="Sialidases"/>
    <property type="match status" value="1"/>
</dbReference>